<gene>
    <name evidence="1" type="ORF">A2161_12720</name>
</gene>
<proteinExistence type="predicted"/>
<reference evidence="1 2" key="1">
    <citation type="journal article" date="2016" name="Nat. Commun.">
        <title>Thousands of microbial genomes shed light on interconnected biogeochemical processes in an aquifer system.</title>
        <authorList>
            <person name="Anantharaman K."/>
            <person name="Brown C.T."/>
            <person name="Hug L.A."/>
            <person name="Sharon I."/>
            <person name="Castelle C.J."/>
            <person name="Probst A.J."/>
            <person name="Thomas B.C."/>
            <person name="Singh A."/>
            <person name="Wilkins M.J."/>
            <person name="Karaoz U."/>
            <person name="Brodie E.L."/>
            <person name="Williams K.H."/>
            <person name="Hubbard S.S."/>
            <person name="Banfield J.F."/>
        </authorList>
    </citation>
    <scope>NUCLEOTIDE SEQUENCE [LARGE SCALE GENOMIC DNA]</scope>
</reference>
<accession>A0A1F7S338</accession>
<sequence length="129" mass="14288">MPWTSFDAGDGWFTWTGMPFWVNITNPAGCTWEPSGSIDTSIDYILCPGFNLVSLPVFSTSIVKASDLLGDIDHCSAVYRWKRSVSCASPQSFDAFFSISDPVDDFFLIPGHTYWVNVTTGTTWYPPGP</sequence>
<dbReference type="AlphaFoldDB" id="A0A1F7S338"/>
<comment type="caution">
    <text evidence="1">The sequence shown here is derived from an EMBL/GenBank/DDBJ whole genome shotgun (WGS) entry which is preliminary data.</text>
</comment>
<evidence type="ECO:0000313" key="2">
    <source>
        <dbReference type="Proteomes" id="UP000179266"/>
    </source>
</evidence>
<evidence type="ECO:0000313" key="1">
    <source>
        <dbReference type="EMBL" id="OGL48100.1"/>
    </source>
</evidence>
<dbReference type="Proteomes" id="UP000179266">
    <property type="component" value="Unassembled WGS sequence"/>
</dbReference>
<protein>
    <submittedName>
        <fullName evidence="1">Uncharacterized protein</fullName>
    </submittedName>
</protein>
<name>A0A1F7S338_9BACT</name>
<dbReference type="EMBL" id="MGDD01000047">
    <property type="protein sequence ID" value="OGL48100.1"/>
    <property type="molecule type" value="Genomic_DNA"/>
</dbReference>
<organism evidence="1 2">
    <name type="scientific">Candidatus Schekmanbacteria bacterium RBG_13_48_7</name>
    <dbReference type="NCBI Taxonomy" id="1817878"/>
    <lineage>
        <taxon>Bacteria</taxon>
        <taxon>Candidatus Schekmaniibacteriota</taxon>
    </lineage>
</organism>